<feature type="region of interest" description="Disordered" evidence="1">
    <location>
        <begin position="71"/>
        <end position="120"/>
    </location>
</feature>
<reference evidence="3" key="1">
    <citation type="journal article" date="2005" name="Nature">
        <title>The map-based sequence of the rice genome.</title>
        <authorList>
            <consortium name="International rice genome sequencing project (IRGSP)"/>
            <person name="Matsumoto T."/>
            <person name="Wu J."/>
            <person name="Kanamori H."/>
            <person name="Katayose Y."/>
            <person name="Fujisawa M."/>
            <person name="Namiki N."/>
            <person name="Mizuno H."/>
            <person name="Yamamoto K."/>
            <person name="Antonio B.A."/>
            <person name="Baba T."/>
            <person name="Sakata K."/>
            <person name="Nagamura Y."/>
            <person name="Aoki H."/>
            <person name="Arikawa K."/>
            <person name="Arita K."/>
            <person name="Bito T."/>
            <person name="Chiden Y."/>
            <person name="Fujitsuka N."/>
            <person name="Fukunaka R."/>
            <person name="Hamada M."/>
            <person name="Harada C."/>
            <person name="Hayashi A."/>
            <person name="Hijishita S."/>
            <person name="Honda M."/>
            <person name="Hosokawa S."/>
            <person name="Ichikawa Y."/>
            <person name="Idonuma A."/>
            <person name="Iijima M."/>
            <person name="Ikeda M."/>
            <person name="Ikeno M."/>
            <person name="Ito K."/>
            <person name="Ito S."/>
            <person name="Ito T."/>
            <person name="Ito Y."/>
            <person name="Ito Y."/>
            <person name="Iwabuchi A."/>
            <person name="Kamiya K."/>
            <person name="Karasawa W."/>
            <person name="Kurita K."/>
            <person name="Katagiri S."/>
            <person name="Kikuta A."/>
            <person name="Kobayashi H."/>
            <person name="Kobayashi N."/>
            <person name="Machita K."/>
            <person name="Maehara T."/>
            <person name="Masukawa M."/>
            <person name="Mizubayashi T."/>
            <person name="Mukai Y."/>
            <person name="Nagasaki H."/>
            <person name="Nagata Y."/>
            <person name="Naito S."/>
            <person name="Nakashima M."/>
            <person name="Nakama Y."/>
            <person name="Nakamichi Y."/>
            <person name="Nakamura M."/>
            <person name="Meguro A."/>
            <person name="Negishi M."/>
            <person name="Ohta I."/>
            <person name="Ohta T."/>
            <person name="Okamoto M."/>
            <person name="Ono N."/>
            <person name="Saji S."/>
            <person name="Sakaguchi M."/>
            <person name="Sakai K."/>
            <person name="Shibata M."/>
            <person name="Shimokawa T."/>
            <person name="Song J."/>
            <person name="Takazaki Y."/>
            <person name="Terasawa K."/>
            <person name="Tsugane M."/>
            <person name="Tsuji K."/>
            <person name="Ueda S."/>
            <person name="Waki K."/>
            <person name="Yamagata H."/>
            <person name="Yamamoto M."/>
            <person name="Yamamoto S."/>
            <person name="Yamane H."/>
            <person name="Yoshiki S."/>
            <person name="Yoshihara R."/>
            <person name="Yukawa K."/>
            <person name="Zhong H."/>
            <person name="Yano M."/>
            <person name="Yuan Q."/>
            <person name="Ouyang S."/>
            <person name="Liu J."/>
            <person name="Jones K.M."/>
            <person name="Gansberger K."/>
            <person name="Moffat K."/>
            <person name="Hill J."/>
            <person name="Bera J."/>
            <person name="Fadrosh D."/>
            <person name="Jin S."/>
            <person name="Johri S."/>
            <person name="Kim M."/>
            <person name="Overton L."/>
            <person name="Reardon M."/>
            <person name="Tsitrin T."/>
            <person name="Vuong H."/>
            <person name="Weaver B."/>
            <person name="Ciecko A."/>
            <person name="Tallon L."/>
            <person name="Jackson J."/>
            <person name="Pai G."/>
            <person name="Aken S.V."/>
            <person name="Utterback T."/>
            <person name="Reidmuller S."/>
            <person name="Feldblyum T."/>
            <person name="Hsiao J."/>
            <person name="Zismann V."/>
            <person name="Iobst S."/>
            <person name="de Vazeille A.R."/>
            <person name="Buell C.R."/>
            <person name="Ying K."/>
            <person name="Li Y."/>
            <person name="Lu T."/>
            <person name="Huang Y."/>
            <person name="Zhao Q."/>
            <person name="Feng Q."/>
            <person name="Zhang L."/>
            <person name="Zhu J."/>
            <person name="Weng Q."/>
            <person name="Mu J."/>
            <person name="Lu Y."/>
            <person name="Fan D."/>
            <person name="Liu Y."/>
            <person name="Guan J."/>
            <person name="Zhang Y."/>
            <person name="Yu S."/>
            <person name="Liu X."/>
            <person name="Zhang Y."/>
            <person name="Hong G."/>
            <person name="Han B."/>
            <person name="Choisne N."/>
            <person name="Demange N."/>
            <person name="Orjeda G."/>
            <person name="Samain S."/>
            <person name="Cattolico L."/>
            <person name="Pelletier E."/>
            <person name="Couloux A."/>
            <person name="Segurens B."/>
            <person name="Wincker P."/>
            <person name="D'Hont A."/>
            <person name="Scarpelli C."/>
            <person name="Weissenbach J."/>
            <person name="Salanoubat M."/>
            <person name="Quetier F."/>
            <person name="Yu Y."/>
            <person name="Kim H.R."/>
            <person name="Rambo T."/>
            <person name="Currie J."/>
            <person name="Collura K."/>
            <person name="Luo M."/>
            <person name="Yang T."/>
            <person name="Ammiraju J.S.S."/>
            <person name="Engler F."/>
            <person name="Soderlund C."/>
            <person name="Wing R.A."/>
            <person name="Palmer L.E."/>
            <person name="de la Bastide M."/>
            <person name="Spiegel L."/>
            <person name="Nascimento L."/>
            <person name="Zutavern T."/>
            <person name="O'Shaughnessy A."/>
            <person name="Dike S."/>
            <person name="Dedhia N."/>
            <person name="Preston R."/>
            <person name="Balija V."/>
            <person name="McCombie W.R."/>
            <person name="Chow T."/>
            <person name="Chen H."/>
            <person name="Chung M."/>
            <person name="Chen C."/>
            <person name="Shaw J."/>
            <person name="Wu H."/>
            <person name="Hsiao K."/>
            <person name="Chao Y."/>
            <person name="Chu M."/>
            <person name="Cheng C."/>
            <person name="Hour A."/>
            <person name="Lee P."/>
            <person name="Lin S."/>
            <person name="Lin Y."/>
            <person name="Liou J."/>
            <person name="Liu S."/>
            <person name="Hsing Y."/>
            <person name="Raghuvanshi S."/>
            <person name="Mohanty A."/>
            <person name="Bharti A.K."/>
            <person name="Gaur A."/>
            <person name="Gupta V."/>
            <person name="Kumar D."/>
            <person name="Ravi V."/>
            <person name="Vij S."/>
            <person name="Kapur A."/>
            <person name="Khurana P."/>
            <person name="Khurana P."/>
            <person name="Khurana J.P."/>
            <person name="Tyagi A.K."/>
            <person name="Gaikwad K."/>
            <person name="Singh A."/>
            <person name="Dalal V."/>
            <person name="Srivastava S."/>
            <person name="Dixit A."/>
            <person name="Pal A.K."/>
            <person name="Ghazi I.A."/>
            <person name="Yadav M."/>
            <person name="Pandit A."/>
            <person name="Bhargava A."/>
            <person name="Sureshbabu K."/>
            <person name="Batra K."/>
            <person name="Sharma T.R."/>
            <person name="Mohapatra T."/>
            <person name="Singh N.K."/>
            <person name="Messing J."/>
            <person name="Nelson A.B."/>
            <person name="Fuks G."/>
            <person name="Kavchok S."/>
            <person name="Keizer G."/>
            <person name="Linton E."/>
            <person name="Llaca V."/>
            <person name="Song R."/>
            <person name="Tanyolac B."/>
            <person name="Young S."/>
            <person name="Ho-Il K."/>
            <person name="Hahn J.H."/>
            <person name="Sangsakoo G."/>
            <person name="Vanavichit A."/>
            <person name="de Mattos Luiz.A.T."/>
            <person name="Zimmer P.D."/>
            <person name="Malone G."/>
            <person name="Dellagostin O."/>
            <person name="de Oliveira A.C."/>
            <person name="Bevan M."/>
            <person name="Bancroft I."/>
            <person name="Minx P."/>
            <person name="Cordum H."/>
            <person name="Wilson R."/>
            <person name="Cheng Z."/>
            <person name="Jin W."/>
            <person name="Jiang J."/>
            <person name="Leong S.A."/>
            <person name="Iwama H."/>
            <person name="Gojobori T."/>
            <person name="Itoh T."/>
            <person name="Niimura Y."/>
            <person name="Fujii Y."/>
            <person name="Habara T."/>
            <person name="Sakai H."/>
            <person name="Sato Y."/>
            <person name="Wilson G."/>
            <person name="Kumar K."/>
            <person name="McCouch S."/>
            <person name="Juretic N."/>
            <person name="Hoen D."/>
            <person name="Wright S."/>
            <person name="Bruskiewich R."/>
            <person name="Bureau T."/>
            <person name="Miyao A."/>
            <person name="Hirochika H."/>
            <person name="Nishikawa T."/>
            <person name="Kadowaki K."/>
            <person name="Sugiura M."/>
            <person name="Burr B."/>
            <person name="Sasaki T."/>
        </authorList>
    </citation>
    <scope>NUCLEOTIDE SEQUENCE [LARGE SCALE GENOMIC DNA]</scope>
    <source>
        <strain evidence="3">cv. Nipponbare</strain>
    </source>
</reference>
<accession>Q850U2</accession>
<dbReference type="Proteomes" id="UP000000763">
    <property type="component" value="Chromosome 3"/>
</dbReference>
<dbReference type="AlphaFoldDB" id="Q850U2"/>
<dbReference type="EMBL" id="AC135226">
    <property type="protein sequence ID" value="AAO37467.1"/>
    <property type="molecule type" value="Genomic_DNA"/>
</dbReference>
<protein>
    <submittedName>
        <fullName evidence="2">Polyprotein</fullName>
    </submittedName>
</protein>
<feature type="compositionally biased region" description="Basic residues" evidence="1">
    <location>
        <begin position="82"/>
        <end position="93"/>
    </location>
</feature>
<evidence type="ECO:0000313" key="2">
    <source>
        <dbReference type="EMBL" id="AAO37467.1"/>
    </source>
</evidence>
<proteinExistence type="predicted"/>
<evidence type="ECO:0000313" key="3">
    <source>
        <dbReference type="Proteomes" id="UP000000763"/>
    </source>
</evidence>
<feature type="region of interest" description="Disordered" evidence="1">
    <location>
        <begin position="146"/>
        <end position="203"/>
    </location>
</feature>
<organism evidence="2 3">
    <name type="scientific">Oryza sativa subsp. japonica</name>
    <name type="common">Rice</name>
    <dbReference type="NCBI Taxonomy" id="39947"/>
    <lineage>
        <taxon>Eukaryota</taxon>
        <taxon>Viridiplantae</taxon>
        <taxon>Streptophyta</taxon>
        <taxon>Embryophyta</taxon>
        <taxon>Tracheophyta</taxon>
        <taxon>Spermatophyta</taxon>
        <taxon>Magnoliopsida</taxon>
        <taxon>Liliopsida</taxon>
        <taxon>Poales</taxon>
        <taxon>Poaceae</taxon>
        <taxon>BOP clade</taxon>
        <taxon>Oryzoideae</taxon>
        <taxon>Oryzeae</taxon>
        <taxon>Oryzinae</taxon>
        <taxon>Oryza</taxon>
        <taxon>Oryza sativa</taxon>
    </lineage>
</organism>
<evidence type="ECO:0000256" key="1">
    <source>
        <dbReference type="SAM" id="MobiDB-lite"/>
    </source>
</evidence>
<feature type="compositionally biased region" description="Low complexity" evidence="1">
    <location>
        <begin position="162"/>
        <end position="175"/>
    </location>
</feature>
<gene>
    <name evidence="2" type="primary">OSJNBa0037J17.34</name>
</gene>
<name>Q850U2_ORYSJ</name>
<reference evidence="3" key="2">
    <citation type="journal article" date="2008" name="Nucleic Acids Res.">
        <title>The rice annotation project database (RAP-DB): 2008 update.</title>
        <authorList>
            <consortium name="The rice annotation project (RAP)"/>
        </authorList>
    </citation>
    <scope>GENOME REANNOTATION</scope>
    <source>
        <strain evidence="3">cv. Nipponbare</strain>
    </source>
</reference>
<sequence>MAPELKEEMAQLNLYIVPHGQINTLDIQPILRTQIEEAQKDNEEIREVKERLAAGFAKEFSTDEKDVLCGDVTTGGGSGAQARRRTTARRRERRTPTCRGRLGELTGDQNNGGRSTDGDGVEEEAAATFGLTMATVFRWPTATTEGRTRSVMAWRSRRRPSRATTTTGAAAAHGWTNGGDGGARLHGARALPTAAGKGKGGGR</sequence>